<accession>A0A1G8AWU9</accession>
<gene>
    <name evidence="1" type="ORF">SAMN05421505_11327</name>
</gene>
<evidence type="ECO:0000313" key="1">
    <source>
        <dbReference type="EMBL" id="SDH25334.1"/>
    </source>
</evidence>
<name>A0A1G8AWU9_9ACTN</name>
<protein>
    <submittedName>
        <fullName evidence="1">Uncharacterized protein</fullName>
    </submittedName>
</protein>
<sequence length="108" mass="11905">MMNLTVLRPVRGVCASKALRPYAEALRSRQAVVHEEGHRLLVRSACGVAATVGVVETSAWNGQKLHFLVRQTHPLPKEWVVPVETFAKLLTKDPLALPGLLPYGRESL</sequence>
<dbReference type="AlphaFoldDB" id="A0A1G8AWU9"/>
<proteinExistence type="predicted"/>
<keyword evidence="2" id="KW-1185">Reference proteome</keyword>
<reference evidence="1 2" key="1">
    <citation type="submission" date="2016-10" db="EMBL/GenBank/DDBJ databases">
        <authorList>
            <person name="de Groot N.N."/>
        </authorList>
    </citation>
    <scope>NUCLEOTIDE SEQUENCE [LARGE SCALE GENOMIC DNA]</scope>
    <source>
        <strain evidence="1 2">CPCC 201354</strain>
    </source>
</reference>
<dbReference type="Proteomes" id="UP000198923">
    <property type="component" value="Unassembled WGS sequence"/>
</dbReference>
<dbReference type="STRING" id="504805.SAMN05421505_11327"/>
<organism evidence="1 2">
    <name type="scientific">Sinosporangium album</name>
    <dbReference type="NCBI Taxonomy" id="504805"/>
    <lineage>
        <taxon>Bacteria</taxon>
        <taxon>Bacillati</taxon>
        <taxon>Actinomycetota</taxon>
        <taxon>Actinomycetes</taxon>
        <taxon>Streptosporangiales</taxon>
        <taxon>Streptosporangiaceae</taxon>
        <taxon>Sinosporangium</taxon>
    </lineage>
</organism>
<evidence type="ECO:0000313" key="2">
    <source>
        <dbReference type="Proteomes" id="UP000198923"/>
    </source>
</evidence>
<dbReference type="EMBL" id="FNCN01000013">
    <property type="protein sequence ID" value="SDH25334.1"/>
    <property type="molecule type" value="Genomic_DNA"/>
</dbReference>